<dbReference type="EMBL" id="JARBHB010000003">
    <property type="protein sequence ID" value="KAJ8890475.1"/>
    <property type="molecule type" value="Genomic_DNA"/>
</dbReference>
<proteinExistence type="predicted"/>
<protein>
    <submittedName>
        <fullName evidence="1">Uncharacterized protein</fullName>
    </submittedName>
</protein>
<organism evidence="1 2">
    <name type="scientific">Dryococelus australis</name>
    <dbReference type="NCBI Taxonomy" id="614101"/>
    <lineage>
        <taxon>Eukaryota</taxon>
        <taxon>Metazoa</taxon>
        <taxon>Ecdysozoa</taxon>
        <taxon>Arthropoda</taxon>
        <taxon>Hexapoda</taxon>
        <taxon>Insecta</taxon>
        <taxon>Pterygota</taxon>
        <taxon>Neoptera</taxon>
        <taxon>Polyneoptera</taxon>
        <taxon>Phasmatodea</taxon>
        <taxon>Verophasmatodea</taxon>
        <taxon>Anareolatae</taxon>
        <taxon>Phasmatidae</taxon>
        <taxon>Eurycanthinae</taxon>
        <taxon>Dryococelus</taxon>
    </lineage>
</organism>
<sequence length="182" mass="20574">MEKFIKAYPLLKSGKLTAKNQLLLYKGTLCPTMLYGAETWGSAAPINIQKFQTTQNKIIHTILTASRGTTTEELHHRANMSIANHKNPAARTLNKYKNSDNRTFITGSNNKKKKEVNNIKLHNELSKSFHLTGMLWMERLKVGDCLARPVPVVSITLERHASRMGLSRTLNTGGYPPDQYRH</sequence>
<dbReference type="Proteomes" id="UP001159363">
    <property type="component" value="Chromosome 3"/>
</dbReference>
<name>A0ABQ9I1G4_9NEOP</name>
<comment type="caution">
    <text evidence="1">The sequence shown here is derived from an EMBL/GenBank/DDBJ whole genome shotgun (WGS) entry which is preliminary data.</text>
</comment>
<gene>
    <name evidence="1" type="ORF">PR048_009984</name>
</gene>
<accession>A0ABQ9I1G4</accession>
<keyword evidence="2" id="KW-1185">Reference proteome</keyword>
<reference evidence="1 2" key="1">
    <citation type="submission" date="2023-02" db="EMBL/GenBank/DDBJ databases">
        <title>LHISI_Scaffold_Assembly.</title>
        <authorList>
            <person name="Stuart O.P."/>
            <person name="Cleave R."/>
            <person name="Magrath M.J.L."/>
            <person name="Mikheyev A.S."/>
        </authorList>
    </citation>
    <scope>NUCLEOTIDE SEQUENCE [LARGE SCALE GENOMIC DNA]</scope>
    <source>
        <strain evidence="1">Daus_M_001</strain>
        <tissue evidence="1">Leg muscle</tissue>
    </source>
</reference>
<evidence type="ECO:0000313" key="1">
    <source>
        <dbReference type="EMBL" id="KAJ8890475.1"/>
    </source>
</evidence>
<evidence type="ECO:0000313" key="2">
    <source>
        <dbReference type="Proteomes" id="UP001159363"/>
    </source>
</evidence>